<sequence>MSSDITSIDMSDEEVVDMIDGSDGLEESPEKLSQQSIETITLDDDDDVILEDMSDDCEIIEELSSSLSNEAIVCSELNGQSCVETRHELKDEGNSEAENGVKSEDKVSESVSKSPTKRLMPTTLPLPSTSNGAPKSGPLPPKVMRVSAPIECMVNGVSTVDPKTIFDHYMQTFRDRMTAANADQKEIDEYTGVLNELFPKIEAIPTNRSFLDGNQYRKLMSTFTKEVSDMTAVQRIVSHYDELVQELKRFTRKPPKDIPKVKS</sequence>
<dbReference type="Proteomes" id="UP000728032">
    <property type="component" value="Unassembled WGS sequence"/>
</dbReference>
<protein>
    <submittedName>
        <fullName evidence="2">Uncharacterized protein</fullName>
    </submittedName>
</protein>
<organism evidence="2">
    <name type="scientific">Oppiella nova</name>
    <dbReference type="NCBI Taxonomy" id="334625"/>
    <lineage>
        <taxon>Eukaryota</taxon>
        <taxon>Metazoa</taxon>
        <taxon>Ecdysozoa</taxon>
        <taxon>Arthropoda</taxon>
        <taxon>Chelicerata</taxon>
        <taxon>Arachnida</taxon>
        <taxon>Acari</taxon>
        <taxon>Acariformes</taxon>
        <taxon>Sarcoptiformes</taxon>
        <taxon>Oribatida</taxon>
        <taxon>Brachypylina</taxon>
        <taxon>Oppioidea</taxon>
        <taxon>Oppiidae</taxon>
        <taxon>Oppiella</taxon>
    </lineage>
</organism>
<keyword evidence="3" id="KW-1185">Reference proteome</keyword>
<reference evidence="2" key="1">
    <citation type="submission" date="2020-11" db="EMBL/GenBank/DDBJ databases">
        <authorList>
            <person name="Tran Van P."/>
        </authorList>
    </citation>
    <scope>NUCLEOTIDE SEQUENCE</scope>
</reference>
<evidence type="ECO:0000313" key="3">
    <source>
        <dbReference type="Proteomes" id="UP000728032"/>
    </source>
</evidence>
<name>A0A7R9QYN1_9ACAR</name>
<proteinExistence type="predicted"/>
<dbReference type="EMBL" id="OC939855">
    <property type="protein sequence ID" value="CAD7661779.1"/>
    <property type="molecule type" value="Genomic_DNA"/>
</dbReference>
<feature type="region of interest" description="Disordered" evidence="1">
    <location>
        <begin position="88"/>
        <end position="139"/>
    </location>
</feature>
<gene>
    <name evidence="2" type="ORF">ONB1V03_LOCUS18339</name>
</gene>
<accession>A0A7R9QYN1</accession>
<evidence type="ECO:0000313" key="2">
    <source>
        <dbReference type="EMBL" id="CAD7661779.1"/>
    </source>
</evidence>
<feature type="non-terminal residue" evidence="2">
    <location>
        <position position="263"/>
    </location>
</feature>
<evidence type="ECO:0000256" key="1">
    <source>
        <dbReference type="SAM" id="MobiDB-lite"/>
    </source>
</evidence>
<feature type="compositionally biased region" description="Basic and acidic residues" evidence="1">
    <location>
        <begin position="88"/>
        <end position="108"/>
    </location>
</feature>
<dbReference type="EMBL" id="CAJPVJ010025030">
    <property type="protein sequence ID" value="CAG2178915.1"/>
    <property type="molecule type" value="Genomic_DNA"/>
</dbReference>
<dbReference type="AlphaFoldDB" id="A0A7R9QYN1"/>
<feature type="region of interest" description="Disordered" evidence="1">
    <location>
        <begin position="1"/>
        <end position="34"/>
    </location>
</feature>